<dbReference type="EMBL" id="REGN01002854">
    <property type="protein sequence ID" value="RNA25799.1"/>
    <property type="molecule type" value="Genomic_DNA"/>
</dbReference>
<gene>
    <name evidence="2" type="ORF">BpHYR1_043688</name>
</gene>
<evidence type="ECO:0000313" key="3">
    <source>
        <dbReference type="Proteomes" id="UP000276133"/>
    </source>
</evidence>
<dbReference type="AlphaFoldDB" id="A0A3M7RQP7"/>
<dbReference type="Proteomes" id="UP000276133">
    <property type="component" value="Unassembled WGS sequence"/>
</dbReference>
<keyword evidence="1" id="KW-0732">Signal</keyword>
<comment type="caution">
    <text evidence="2">The sequence shown here is derived from an EMBL/GenBank/DDBJ whole genome shotgun (WGS) entry which is preliminary data.</text>
</comment>
<sequence>MNFSKKLCLFAALINKVHCLKTASRYIATQVYSLINKFIFVPKFLKLTAAKANLNPILLSQDPKHNFGAGNKYNLADIKTFLTYVACVKVNYLSD</sequence>
<organism evidence="2 3">
    <name type="scientific">Brachionus plicatilis</name>
    <name type="common">Marine rotifer</name>
    <name type="synonym">Brachionus muelleri</name>
    <dbReference type="NCBI Taxonomy" id="10195"/>
    <lineage>
        <taxon>Eukaryota</taxon>
        <taxon>Metazoa</taxon>
        <taxon>Spiralia</taxon>
        <taxon>Gnathifera</taxon>
        <taxon>Rotifera</taxon>
        <taxon>Eurotatoria</taxon>
        <taxon>Monogononta</taxon>
        <taxon>Pseudotrocha</taxon>
        <taxon>Ploima</taxon>
        <taxon>Brachionidae</taxon>
        <taxon>Brachionus</taxon>
    </lineage>
</organism>
<reference evidence="2 3" key="1">
    <citation type="journal article" date="2018" name="Sci. Rep.">
        <title>Genomic signatures of local adaptation to the degree of environmental predictability in rotifers.</title>
        <authorList>
            <person name="Franch-Gras L."/>
            <person name="Hahn C."/>
            <person name="Garcia-Roger E.M."/>
            <person name="Carmona M.J."/>
            <person name="Serra M."/>
            <person name="Gomez A."/>
        </authorList>
    </citation>
    <scope>NUCLEOTIDE SEQUENCE [LARGE SCALE GENOMIC DNA]</scope>
    <source>
        <strain evidence="2">HYR1</strain>
    </source>
</reference>
<proteinExistence type="predicted"/>
<feature type="chain" id="PRO_5018092178" evidence="1">
    <location>
        <begin position="20"/>
        <end position="95"/>
    </location>
</feature>
<protein>
    <submittedName>
        <fullName evidence="2">Uncharacterized protein</fullName>
    </submittedName>
</protein>
<keyword evidence="3" id="KW-1185">Reference proteome</keyword>
<evidence type="ECO:0000313" key="2">
    <source>
        <dbReference type="EMBL" id="RNA25799.1"/>
    </source>
</evidence>
<name>A0A3M7RQP7_BRAPC</name>
<feature type="signal peptide" evidence="1">
    <location>
        <begin position="1"/>
        <end position="19"/>
    </location>
</feature>
<accession>A0A3M7RQP7</accession>
<evidence type="ECO:0000256" key="1">
    <source>
        <dbReference type="SAM" id="SignalP"/>
    </source>
</evidence>